<evidence type="ECO:0000313" key="8">
    <source>
        <dbReference type="Proteomes" id="UP000000305"/>
    </source>
</evidence>
<evidence type="ECO:0008006" key="9">
    <source>
        <dbReference type="Google" id="ProtNLM"/>
    </source>
</evidence>
<evidence type="ECO:0000256" key="4">
    <source>
        <dbReference type="RuleBase" id="RU361185"/>
    </source>
</evidence>
<dbReference type="Proteomes" id="UP000000305">
    <property type="component" value="Unassembled WGS sequence"/>
</dbReference>
<dbReference type="InterPro" id="IPR017853">
    <property type="entry name" value="GH"/>
</dbReference>
<keyword evidence="3 4" id="KW-0326">Glycosidase</keyword>
<keyword evidence="8" id="KW-1185">Reference proteome</keyword>
<evidence type="ECO:0000256" key="2">
    <source>
        <dbReference type="ARBA" id="ARBA00022801"/>
    </source>
</evidence>
<dbReference type="InterPro" id="IPR013780">
    <property type="entry name" value="Glyco_hydro_b"/>
</dbReference>
<dbReference type="FunCoup" id="E9HMP2">
    <property type="interactions" value="7"/>
</dbReference>
<comment type="similarity">
    <text evidence="1 4">Belongs to the glycosyl hydrolase 31 family.</text>
</comment>
<dbReference type="CDD" id="cd06592">
    <property type="entry name" value="GH31_NET37"/>
    <property type="match status" value="1"/>
</dbReference>
<evidence type="ECO:0000256" key="1">
    <source>
        <dbReference type="ARBA" id="ARBA00007806"/>
    </source>
</evidence>
<feature type="non-terminal residue" evidence="7">
    <location>
        <position position="544"/>
    </location>
</feature>
<name>E9HMP2_DAPPU</name>
<feature type="domain" description="Glycosyl hydrolase family 31 C-terminal" evidence="6">
    <location>
        <begin position="457"/>
        <end position="512"/>
    </location>
</feature>
<evidence type="ECO:0000259" key="6">
    <source>
        <dbReference type="Pfam" id="PF21365"/>
    </source>
</evidence>
<protein>
    <recommendedName>
        <fullName evidence="9">Glycoside hydrolase family 31 N-terminal domain-containing protein</fullName>
    </recommendedName>
</protein>
<proteinExistence type="inferred from homology"/>
<gene>
    <name evidence="7" type="ORF">DAPPUDRAFT_64229</name>
</gene>
<dbReference type="InterPro" id="IPR050985">
    <property type="entry name" value="Alpha-glycosidase_related"/>
</dbReference>
<dbReference type="HOGENOM" id="CLU_008294_0_0_1"/>
<dbReference type="eggNOG" id="KOG1065">
    <property type="taxonomic scope" value="Eukaryota"/>
</dbReference>
<dbReference type="Pfam" id="PF01055">
    <property type="entry name" value="Glyco_hydro_31_2nd"/>
    <property type="match status" value="1"/>
</dbReference>
<feature type="domain" description="Glycoside hydrolase family 31 TIM barrel" evidence="5">
    <location>
        <begin position="151"/>
        <end position="447"/>
    </location>
</feature>
<dbReference type="SUPFAM" id="SSF51445">
    <property type="entry name" value="(Trans)glycosidases"/>
    <property type="match status" value="1"/>
</dbReference>
<keyword evidence="2 4" id="KW-0378">Hydrolase</keyword>
<sequence>QDCFDMGDGHWYGGGEVFDQSWPIDGDTSLMGDGGRADVPYVTGDFFHNDFAGVLEPYWINTDGFGFFALHENPLFVSWNSSGDHRLCLKSRYELPYPVAAVAGQQELGLRYTVCSTADVKAMHLYALSQNFWPKPRDIPDQRVFEHPIWSTWARYKTLVNQARVLSFAEQILQYGFNNSQLEIDDRWESCYGEHRFDADKFADPSAMVNQLHSQGFRVTLWIHPFINAECPSYAEASPHVVSDANGVPLMTNWWQGNTAGYFDFTRASSGDWWAERIMKIKTDYGFDGFKVDAGETNWLPVGFDFGQRLAANATPNGYSTAYCRTMERFGGITEIRTGWAAQDIPIFTRMLDKSTVWGKANGLATLIPTLFLFGLEGYAFVLPDMIGGNGYNTILPDKELFVRWMQANVLMPTMQFSYTPWDYDLEVVDIALKMTSLHYEYSPLIIELARQALTTGQPINRPLWWIDPTDSVAQTIDSEYLLGDDVLVAPVVQQGAVTKDIYLPKGEFTLSRKRKQNVLPVFYQILFDIPYFFLKKKQTNCLK</sequence>
<dbReference type="KEGG" id="dpx:DAPPUDRAFT_64229"/>
<evidence type="ECO:0000259" key="5">
    <source>
        <dbReference type="Pfam" id="PF01055"/>
    </source>
</evidence>
<dbReference type="Gene3D" id="3.20.20.80">
    <property type="entry name" value="Glycosidases"/>
    <property type="match status" value="1"/>
</dbReference>
<dbReference type="InParanoid" id="E9HMP2"/>
<dbReference type="Gene3D" id="2.60.40.1180">
    <property type="entry name" value="Golgi alpha-mannosidase II"/>
    <property type="match status" value="1"/>
</dbReference>
<dbReference type="OrthoDB" id="10070917at2759"/>
<dbReference type="GO" id="GO:0005975">
    <property type="term" value="P:carbohydrate metabolic process"/>
    <property type="evidence" value="ECO:0007669"/>
    <property type="project" value="InterPro"/>
</dbReference>
<dbReference type="OMA" id="AFFTWVH"/>
<dbReference type="AlphaFoldDB" id="E9HMP2"/>
<dbReference type="InterPro" id="IPR000322">
    <property type="entry name" value="Glyco_hydro_31_TIM"/>
</dbReference>
<dbReference type="EMBL" id="GL732688">
    <property type="protein sequence ID" value="EFX67007.1"/>
    <property type="molecule type" value="Genomic_DNA"/>
</dbReference>
<dbReference type="GO" id="GO:0004553">
    <property type="term" value="F:hydrolase activity, hydrolyzing O-glycosyl compounds"/>
    <property type="evidence" value="ECO:0007669"/>
    <property type="project" value="InterPro"/>
</dbReference>
<evidence type="ECO:0000256" key="3">
    <source>
        <dbReference type="ARBA" id="ARBA00023295"/>
    </source>
</evidence>
<dbReference type="PANTHER" id="PTHR43053">
    <property type="entry name" value="GLYCOSIDASE FAMILY 31"/>
    <property type="match status" value="1"/>
</dbReference>
<organism evidence="7 8">
    <name type="scientific">Daphnia pulex</name>
    <name type="common">Water flea</name>
    <dbReference type="NCBI Taxonomy" id="6669"/>
    <lineage>
        <taxon>Eukaryota</taxon>
        <taxon>Metazoa</taxon>
        <taxon>Ecdysozoa</taxon>
        <taxon>Arthropoda</taxon>
        <taxon>Crustacea</taxon>
        <taxon>Branchiopoda</taxon>
        <taxon>Diplostraca</taxon>
        <taxon>Cladocera</taxon>
        <taxon>Anomopoda</taxon>
        <taxon>Daphniidae</taxon>
        <taxon>Daphnia</taxon>
    </lineage>
</organism>
<accession>E9HMP2</accession>
<reference evidence="7 8" key="1">
    <citation type="journal article" date="2011" name="Science">
        <title>The ecoresponsive genome of Daphnia pulex.</title>
        <authorList>
            <person name="Colbourne J.K."/>
            <person name="Pfrender M.E."/>
            <person name="Gilbert D."/>
            <person name="Thomas W.K."/>
            <person name="Tucker A."/>
            <person name="Oakley T.H."/>
            <person name="Tokishita S."/>
            <person name="Aerts A."/>
            <person name="Arnold G.J."/>
            <person name="Basu M.K."/>
            <person name="Bauer D.J."/>
            <person name="Caceres C.E."/>
            <person name="Carmel L."/>
            <person name="Casola C."/>
            <person name="Choi J.H."/>
            <person name="Detter J.C."/>
            <person name="Dong Q."/>
            <person name="Dusheyko S."/>
            <person name="Eads B.D."/>
            <person name="Frohlich T."/>
            <person name="Geiler-Samerotte K.A."/>
            <person name="Gerlach D."/>
            <person name="Hatcher P."/>
            <person name="Jogdeo S."/>
            <person name="Krijgsveld J."/>
            <person name="Kriventseva E.V."/>
            <person name="Kultz D."/>
            <person name="Laforsch C."/>
            <person name="Lindquist E."/>
            <person name="Lopez J."/>
            <person name="Manak J.R."/>
            <person name="Muller J."/>
            <person name="Pangilinan J."/>
            <person name="Patwardhan R.P."/>
            <person name="Pitluck S."/>
            <person name="Pritham E.J."/>
            <person name="Rechtsteiner A."/>
            <person name="Rho M."/>
            <person name="Rogozin I.B."/>
            <person name="Sakarya O."/>
            <person name="Salamov A."/>
            <person name="Schaack S."/>
            <person name="Shapiro H."/>
            <person name="Shiga Y."/>
            <person name="Skalitzky C."/>
            <person name="Smith Z."/>
            <person name="Souvorov A."/>
            <person name="Sung W."/>
            <person name="Tang Z."/>
            <person name="Tsuchiya D."/>
            <person name="Tu H."/>
            <person name="Vos H."/>
            <person name="Wang M."/>
            <person name="Wolf Y.I."/>
            <person name="Yamagata H."/>
            <person name="Yamada T."/>
            <person name="Ye Y."/>
            <person name="Shaw J.R."/>
            <person name="Andrews J."/>
            <person name="Crease T.J."/>
            <person name="Tang H."/>
            <person name="Lucas S.M."/>
            <person name="Robertson H.M."/>
            <person name="Bork P."/>
            <person name="Koonin E.V."/>
            <person name="Zdobnov E.M."/>
            <person name="Grigoriev I.V."/>
            <person name="Lynch M."/>
            <person name="Boore J.L."/>
        </authorList>
    </citation>
    <scope>NUCLEOTIDE SEQUENCE [LARGE SCALE GENOMIC DNA]</scope>
</reference>
<dbReference type="InterPro" id="IPR048395">
    <property type="entry name" value="Glyco_hydro_31_C"/>
</dbReference>
<evidence type="ECO:0000313" key="7">
    <source>
        <dbReference type="EMBL" id="EFX67007.1"/>
    </source>
</evidence>
<dbReference type="STRING" id="6669.E9HMP2"/>
<dbReference type="PANTHER" id="PTHR43053:SF4">
    <property type="entry name" value="MYOGENESIS-REGULATING GLYCOSIDASE"/>
    <property type="match status" value="1"/>
</dbReference>
<dbReference type="Pfam" id="PF21365">
    <property type="entry name" value="Glyco_hydro_31_3rd"/>
    <property type="match status" value="1"/>
</dbReference>